<dbReference type="PANTHER" id="PTHR14454:SF11">
    <property type="entry name" value="SERRANO, ISOFORM F"/>
    <property type="match status" value="1"/>
</dbReference>
<dbReference type="AlphaFoldDB" id="A0AAN8PYS4"/>
<dbReference type="InterPro" id="IPR052281">
    <property type="entry name" value="GAREM"/>
</dbReference>
<reference evidence="4 5" key="1">
    <citation type="submission" date="2024-01" db="EMBL/GenBank/DDBJ databases">
        <title>The genome of the rayed Mediterranean limpet Patella caerulea (Linnaeus, 1758).</title>
        <authorList>
            <person name="Anh-Thu Weber A."/>
            <person name="Halstead-Nussloch G."/>
        </authorList>
    </citation>
    <scope>NUCLEOTIDE SEQUENCE [LARGE SCALE GENOMIC DNA]</scope>
    <source>
        <strain evidence="4">AATW-2023a</strain>
        <tissue evidence="4">Whole specimen</tissue>
    </source>
</reference>
<evidence type="ECO:0000259" key="3">
    <source>
        <dbReference type="Pfam" id="PF12736"/>
    </source>
</evidence>
<gene>
    <name evidence="4" type="ORF">SNE40_004950</name>
</gene>
<comment type="caution">
    <text evidence="4">The sequence shown here is derived from an EMBL/GenBank/DDBJ whole genome shotgun (WGS) entry which is preliminary data.</text>
</comment>
<dbReference type="Proteomes" id="UP001347796">
    <property type="component" value="Unassembled WGS sequence"/>
</dbReference>
<accession>A0AAN8PYS4</accession>
<keyword evidence="1" id="KW-0597">Phosphoprotein</keyword>
<name>A0AAN8PYS4_PATCE</name>
<evidence type="ECO:0000313" key="4">
    <source>
        <dbReference type="EMBL" id="KAK6188860.1"/>
    </source>
</evidence>
<protein>
    <recommendedName>
        <fullName evidence="3">CABIT domain-containing protein</fullName>
    </recommendedName>
</protein>
<proteinExistence type="predicted"/>
<dbReference type="Pfam" id="PF12736">
    <property type="entry name" value="CABIT"/>
    <property type="match status" value="1"/>
</dbReference>
<sequence>MAASIDEIEWSEETASLQEVADKVSLPCVVRVCEGYDSGDDISSFSLGDLMKIDSCEHIKKIVCRFVKWTGWDQPGSGNTGRYTIAYENESLSIPVLYKGLVRVLPKHGIYYTYESIANALTDFPRYLEVLKTVKYQEEGSSKMVILAKGDVLETIGWRKPKKQKRDSDLKEYLKCLHHGKDTIYIPSNLTGAFQVLRDDEEYTLQEVIKRFPLPQIVQFTETLSKEVVSHDIVEAFGNLDSFEGKMMLKTCHTERTLVGHYKRLDANPNEGKFVKRTVFVLPLSNPDLSEISVQYPMYMDSSDYEFFVTKNFTQTPTGPKVMDRALYVEFTKKAQLRFAEVDSDNCEETPRAPLLPPRGHSKPVASVAAMARSPTGDGNIWSGRVPAKRPPIPPNTDRSNTAPITKPNSGVRKASTLPSNSTKTSPTEPVASGPSLSDIDWSTPCSEGSFKLEEEKDKGALNMLKKGFKKIKSKLHTDKELVAIDNPGDYYEISDDDDYLNDDNHDQGTVENESLYDYPDLSKMDLSYQPKGDTLTKKQFSEYTVEELKDVFRFCGMTNLSKFCRKECFDGKLFSELSNKELQSHPFFLNSKDLFKLEHIKKGWRPRHS</sequence>
<feature type="domain" description="CABIT" evidence="3">
    <location>
        <begin position="26"/>
        <end position="260"/>
    </location>
</feature>
<feature type="compositionally biased region" description="Polar residues" evidence="2">
    <location>
        <begin position="417"/>
        <end position="428"/>
    </location>
</feature>
<feature type="compositionally biased region" description="Polar residues" evidence="2">
    <location>
        <begin position="397"/>
        <end position="409"/>
    </location>
</feature>
<keyword evidence="5" id="KW-1185">Reference proteome</keyword>
<organism evidence="4 5">
    <name type="scientific">Patella caerulea</name>
    <name type="common">Rayed Mediterranean limpet</name>
    <dbReference type="NCBI Taxonomy" id="87958"/>
    <lineage>
        <taxon>Eukaryota</taxon>
        <taxon>Metazoa</taxon>
        <taxon>Spiralia</taxon>
        <taxon>Lophotrochozoa</taxon>
        <taxon>Mollusca</taxon>
        <taxon>Gastropoda</taxon>
        <taxon>Patellogastropoda</taxon>
        <taxon>Patelloidea</taxon>
        <taxon>Patellidae</taxon>
        <taxon>Patella</taxon>
    </lineage>
</organism>
<evidence type="ECO:0000313" key="5">
    <source>
        <dbReference type="Proteomes" id="UP001347796"/>
    </source>
</evidence>
<evidence type="ECO:0000256" key="1">
    <source>
        <dbReference type="ARBA" id="ARBA00022553"/>
    </source>
</evidence>
<feature type="region of interest" description="Disordered" evidence="2">
    <location>
        <begin position="343"/>
        <end position="443"/>
    </location>
</feature>
<dbReference type="PANTHER" id="PTHR14454">
    <property type="entry name" value="GRB2-ASSOCIATED AND REGULATOR OF MAPK PROTEIN FAMILY MEMBER"/>
    <property type="match status" value="1"/>
</dbReference>
<evidence type="ECO:0000256" key="2">
    <source>
        <dbReference type="SAM" id="MobiDB-lite"/>
    </source>
</evidence>
<dbReference type="EMBL" id="JAZGQO010000003">
    <property type="protein sequence ID" value="KAK6188860.1"/>
    <property type="molecule type" value="Genomic_DNA"/>
</dbReference>
<dbReference type="InterPro" id="IPR025946">
    <property type="entry name" value="CABIT_dom"/>
</dbReference>